<comment type="caution">
    <text evidence="1">The sequence shown here is derived from an EMBL/GenBank/DDBJ whole genome shotgun (WGS) entry which is preliminary data.</text>
</comment>
<reference evidence="1 2" key="1">
    <citation type="journal article" date="2022" name="DNA Res.">
        <title>Chromosomal-level genome assembly of the orchid tree Bauhinia variegata (Leguminosae; Cercidoideae) supports the allotetraploid origin hypothesis of Bauhinia.</title>
        <authorList>
            <person name="Zhong Y."/>
            <person name="Chen Y."/>
            <person name="Zheng D."/>
            <person name="Pang J."/>
            <person name="Liu Y."/>
            <person name="Luo S."/>
            <person name="Meng S."/>
            <person name="Qian L."/>
            <person name="Wei D."/>
            <person name="Dai S."/>
            <person name="Zhou R."/>
        </authorList>
    </citation>
    <scope>NUCLEOTIDE SEQUENCE [LARGE SCALE GENOMIC DNA]</scope>
    <source>
        <strain evidence="1">BV-YZ2020</strain>
    </source>
</reference>
<name>A0ACB9MYR1_BAUVA</name>
<evidence type="ECO:0000313" key="1">
    <source>
        <dbReference type="EMBL" id="KAI4329338.1"/>
    </source>
</evidence>
<dbReference type="EMBL" id="CM039433">
    <property type="protein sequence ID" value="KAI4329338.1"/>
    <property type="molecule type" value="Genomic_DNA"/>
</dbReference>
<evidence type="ECO:0000313" key="2">
    <source>
        <dbReference type="Proteomes" id="UP000828941"/>
    </source>
</evidence>
<protein>
    <submittedName>
        <fullName evidence="1">Uncharacterized protein</fullName>
    </submittedName>
</protein>
<sequence length="298" mass="33001">MGSRLLSATTSTSHQNFPTNPTKLPLFLLSSTKCALSFPIRSHPPFHPLFSNSIVVRPGRCSVTSPGPPPPPGKDSRHIKGLVASLSKFQDRVQIFFAVLFWMICQGFHELKLVADFSDEWRDGGSNGGRICGGGNGSDGGHESWWDSSRGNNNGKDSTDAYYQTMIEANPGNALLLGNLIYLSGYFRSIVRGDYPKAEEYLDRAILANPGDGNLMSIYADLIWQTKKDADRAEGYFEQVIKSSPDDCYVLASYAKFLWDAEEEEDKNRQHESNQSHAYPSDLFQGAKNHRPRLSAAS</sequence>
<gene>
    <name evidence="1" type="ORF">L6164_021612</name>
</gene>
<organism evidence="1 2">
    <name type="scientific">Bauhinia variegata</name>
    <name type="common">Purple orchid tree</name>
    <name type="synonym">Phanera variegata</name>
    <dbReference type="NCBI Taxonomy" id="167791"/>
    <lineage>
        <taxon>Eukaryota</taxon>
        <taxon>Viridiplantae</taxon>
        <taxon>Streptophyta</taxon>
        <taxon>Embryophyta</taxon>
        <taxon>Tracheophyta</taxon>
        <taxon>Spermatophyta</taxon>
        <taxon>Magnoliopsida</taxon>
        <taxon>eudicotyledons</taxon>
        <taxon>Gunneridae</taxon>
        <taxon>Pentapetalae</taxon>
        <taxon>rosids</taxon>
        <taxon>fabids</taxon>
        <taxon>Fabales</taxon>
        <taxon>Fabaceae</taxon>
        <taxon>Cercidoideae</taxon>
        <taxon>Cercideae</taxon>
        <taxon>Bauhiniinae</taxon>
        <taxon>Bauhinia</taxon>
    </lineage>
</organism>
<keyword evidence="2" id="KW-1185">Reference proteome</keyword>
<accession>A0ACB9MYR1</accession>
<proteinExistence type="predicted"/>
<dbReference type="Proteomes" id="UP000828941">
    <property type="component" value="Chromosome 8"/>
</dbReference>